<reference evidence="7" key="2">
    <citation type="submission" date="2023-05" db="EMBL/GenBank/DDBJ databases">
        <authorList>
            <consortium name="Lawrence Berkeley National Laboratory"/>
            <person name="Steindorff A."/>
            <person name="Hensen N."/>
            <person name="Bonometti L."/>
            <person name="Westerberg I."/>
            <person name="Brannstrom I.O."/>
            <person name="Guillou S."/>
            <person name="Cros-Aarteil S."/>
            <person name="Calhoun S."/>
            <person name="Haridas S."/>
            <person name="Kuo A."/>
            <person name="Mondo S."/>
            <person name="Pangilinan J."/>
            <person name="Riley R."/>
            <person name="Labutti K."/>
            <person name="Andreopoulos B."/>
            <person name="Lipzen A."/>
            <person name="Chen C."/>
            <person name="Yanf M."/>
            <person name="Daum C."/>
            <person name="Ng V."/>
            <person name="Clum A."/>
            <person name="Ohm R."/>
            <person name="Martin F."/>
            <person name="Silar P."/>
            <person name="Natvig D."/>
            <person name="Lalanne C."/>
            <person name="Gautier V."/>
            <person name="Ament-Velasquez S.L."/>
            <person name="Kruys A."/>
            <person name="Hutchinson M.I."/>
            <person name="Powell A.J."/>
            <person name="Barry K."/>
            <person name="Miller A.N."/>
            <person name="Grigoriev I.V."/>
            <person name="Debuchy R."/>
            <person name="Gladieux P."/>
            <person name="Thoren M.H."/>
            <person name="Johannesson H."/>
        </authorList>
    </citation>
    <scope>NUCLEOTIDE SEQUENCE</scope>
    <source>
        <strain evidence="7">CBS 731.68</strain>
    </source>
</reference>
<dbReference type="InterPro" id="IPR036291">
    <property type="entry name" value="NAD(P)-bd_dom_sf"/>
</dbReference>
<dbReference type="Gene3D" id="3.40.50.720">
    <property type="entry name" value="NAD(P)-binding Rossmann-like Domain"/>
    <property type="match status" value="1"/>
</dbReference>
<dbReference type="GO" id="GO:0016651">
    <property type="term" value="F:oxidoreductase activity, acting on NAD(P)H"/>
    <property type="evidence" value="ECO:0007669"/>
    <property type="project" value="InterPro"/>
</dbReference>
<dbReference type="Pfam" id="PF00107">
    <property type="entry name" value="ADH_zinc_N"/>
    <property type="match status" value="1"/>
</dbReference>
<evidence type="ECO:0000313" key="7">
    <source>
        <dbReference type="EMBL" id="KAK4119458.1"/>
    </source>
</evidence>
<protein>
    <submittedName>
        <fullName evidence="7">NAD(P)-binding protein</fullName>
    </submittedName>
</protein>
<comment type="subunit">
    <text evidence="2">Monomer.</text>
</comment>
<accession>A0AAN6TRN5</accession>
<dbReference type="InterPro" id="IPR013154">
    <property type="entry name" value="ADH-like_N"/>
</dbReference>
<dbReference type="GeneID" id="87830642"/>
<dbReference type="SUPFAM" id="SSF51735">
    <property type="entry name" value="NAD(P)-binding Rossmann-fold domains"/>
    <property type="match status" value="1"/>
</dbReference>
<dbReference type="RefSeq" id="XP_062643231.1">
    <property type="nucleotide sequence ID" value="XM_062793873.1"/>
</dbReference>
<gene>
    <name evidence="7" type="ORF">N657DRAFT_650110</name>
</gene>
<keyword evidence="3" id="KW-0547">Nucleotide-binding</keyword>
<dbReference type="Proteomes" id="UP001302602">
    <property type="component" value="Unassembled WGS sequence"/>
</dbReference>
<evidence type="ECO:0000256" key="2">
    <source>
        <dbReference type="ARBA" id="ARBA00011245"/>
    </source>
</evidence>
<dbReference type="SUPFAM" id="SSF50129">
    <property type="entry name" value="GroES-like"/>
    <property type="match status" value="1"/>
</dbReference>
<dbReference type="InterPro" id="IPR047122">
    <property type="entry name" value="Trans-enoyl_RdTase-like"/>
</dbReference>
<feature type="domain" description="Enoyl reductase (ER)" evidence="6">
    <location>
        <begin position="16"/>
        <end position="356"/>
    </location>
</feature>
<proteinExistence type="inferred from homology"/>
<comment type="caution">
    <text evidence="7">The sequence shown here is derived from an EMBL/GenBank/DDBJ whole genome shotgun (WGS) entry which is preliminary data.</text>
</comment>
<dbReference type="EMBL" id="MU853248">
    <property type="protein sequence ID" value="KAK4119458.1"/>
    <property type="molecule type" value="Genomic_DNA"/>
</dbReference>
<name>A0AAN6TRN5_9PEZI</name>
<evidence type="ECO:0000256" key="5">
    <source>
        <dbReference type="ARBA" id="ARBA00023002"/>
    </source>
</evidence>
<comment type="similarity">
    <text evidence="1">Belongs to the zinc-containing alcohol dehydrogenase family.</text>
</comment>
<sequence>MASAPEFPLKQRAIVGLDDGTLSISNDVYVPKLEHNVVLVRTKAVGVNPIDIKMKGNLAAPGCVAGMDFAGDVIAIGPDSQTPGQVKLGDRVCGAVIGYQRSKPTAGAFAEIVAATDVGLMKVPDAMSYGQAASLGCAISTIGLALFKSLDVPGNPKRPAEKPVDVFVYGGSTSTGTMAIQLLKMSGLNPITVCSPRNFDLVKSFGATDVFDYRSPTCIDDIRKRTRKSLEYVLDCVSEPETMEFCYKCLGRAGGKYTALEPYAEILHTRPRTVRPDWVLGPSVLGESVGWPEPFTRESDEELRRFGLDWFGTVQALLHDGKIRPHPVKVLEGGFEGVADGLEQLRRKQVSGQKLVCVIA</sequence>
<dbReference type="PANTHER" id="PTHR45348">
    <property type="entry name" value="HYPOTHETICAL OXIDOREDUCTASE (EUROFUNG)"/>
    <property type="match status" value="1"/>
</dbReference>
<evidence type="ECO:0000259" key="6">
    <source>
        <dbReference type="SMART" id="SM00829"/>
    </source>
</evidence>
<organism evidence="7 8">
    <name type="scientific">Parathielavia appendiculata</name>
    <dbReference type="NCBI Taxonomy" id="2587402"/>
    <lineage>
        <taxon>Eukaryota</taxon>
        <taxon>Fungi</taxon>
        <taxon>Dikarya</taxon>
        <taxon>Ascomycota</taxon>
        <taxon>Pezizomycotina</taxon>
        <taxon>Sordariomycetes</taxon>
        <taxon>Sordariomycetidae</taxon>
        <taxon>Sordariales</taxon>
        <taxon>Chaetomiaceae</taxon>
        <taxon>Parathielavia</taxon>
    </lineage>
</organism>
<evidence type="ECO:0000256" key="4">
    <source>
        <dbReference type="ARBA" id="ARBA00022857"/>
    </source>
</evidence>
<dbReference type="Gene3D" id="3.90.180.10">
    <property type="entry name" value="Medium-chain alcohol dehydrogenases, catalytic domain"/>
    <property type="match status" value="1"/>
</dbReference>
<dbReference type="InterPro" id="IPR011032">
    <property type="entry name" value="GroES-like_sf"/>
</dbReference>
<reference evidence="7" key="1">
    <citation type="journal article" date="2023" name="Mol. Phylogenet. Evol.">
        <title>Genome-scale phylogeny and comparative genomics of the fungal order Sordariales.</title>
        <authorList>
            <person name="Hensen N."/>
            <person name="Bonometti L."/>
            <person name="Westerberg I."/>
            <person name="Brannstrom I.O."/>
            <person name="Guillou S."/>
            <person name="Cros-Aarteil S."/>
            <person name="Calhoun S."/>
            <person name="Haridas S."/>
            <person name="Kuo A."/>
            <person name="Mondo S."/>
            <person name="Pangilinan J."/>
            <person name="Riley R."/>
            <person name="LaButti K."/>
            <person name="Andreopoulos B."/>
            <person name="Lipzen A."/>
            <person name="Chen C."/>
            <person name="Yan M."/>
            <person name="Daum C."/>
            <person name="Ng V."/>
            <person name="Clum A."/>
            <person name="Steindorff A."/>
            <person name="Ohm R.A."/>
            <person name="Martin F."/>
            <person name="Silar P."/>
            <person name="Natvig D.O."/>
            <person name="Lalanne C."/>
            <person name="Gautier V."/>
            <person name="Ament-Velasquez S.L."/>
            <person name="Kruys A."/>
            <person name="Hutchinson M.I."/>
            <person name="Powell A.J."/>
            <person name="Barry K."/>
            <person name="Miller A.N."/>
            <person name="Grigoriev I.V."/>
            <person name="Debuchy R."/>
            <person name="Gladieux P."/>
            <person name="Hiltunen Thoren M."/>
            <person name="Johannesson H."/>
        </authorList>
    </citation>
    <scope>NUCLEOTIDE SEQUENCE</scope>
    <source>
        <strain evidence="7">CBS 731.68</strain>
    </source>
</reference>
<evidence type="ECO:0000256" key="1">
    <source>
        <dbReference type="ARBA" id="ARBA00008072"/>
    </source>
</evidence>
<keyword evidence="8" id="KW-1185">Reference proteome</keyword>
<dbReference type="InterPro" id="IPR020843">
    <property type="entry name" value="ER"/>
</dbReference>
<evidence type="ECO:0000313" key="8">
    <source>
        <dbReference type="Proteomes" id="UP001302602"/>
    </source>
</evidence>
<dbReference type="InterPro" id="IPR013149">
    <property type="entry name" value="ADH-like_C"/>
</dbReference>
<dbReference type="CDD" id="cd08249">
    <property type="entry name" value="enoyl_reductase_like"/>
    <property type="match status" value="1"/>
</dbReference>
<keyword evidence="5" id="KW-0560">Oxidoreductase</keyword>
<dbReference type="AlphaFoldDB" id="A0AAN6TRN5"/>
<keyword evidence="4" id="KW-0521">NADP</keyword>
<evidence type="ECO:0000256" key="3">
    <source>
        <dbReference type="ARBA" id="ARBA00022741"/>
    </source>
</evidence>
<dbReference type="GO" id="GO:0000166">
    <property type="term" value="F:nucleotide binding"/>
    <property type="evidence" value="ECO:0007669"/>
    <property type="project" value="UniProtKB-KW"/>
</dbReference>
<dbReference type="PANTHER" id="PTHR45348:SF1">
    <property type="entry name" value="TRANS-ENOYL REDUCTASE STHE"/>
    <property type="match status" value="1"/>
</dbReference>
<dbReference type="SMART" id="SM00829">
    <property type="entry name" value="PKS_ER"/>
    <property type="match status" value="1"/>
</dbReference>
<dbReference type="Pfam" id="PF08240">
    <property type="entry name" value="ADH_N"/>
    <property type="match status" value="1"/>
</dbReference>